<keyword evidence="3" id="KW-1185">Reference proteome</keyword>
<accession>A0A1Y1XVU7</accession>
<feature type="compositionally biased region" description="Basic and acidic residues" evidence="1">
    <location>
        <begin position="1"/>
        <end position="27"/>
    </location>
</feature>
<dbReference type="InParanoid" id="A0A1Y1XVU7"/>
<evidence type="ECO:0000313" key="3">
    <source>
        <dbReference type="Proteomes" id="UP000193498"/>
    </source>
</evidence>
<dbReference type="AlphaFoldDB" id="A0A1Y1XVU7"/>
<organism evidence="2 3">
    <name type="scientific">Basidiobolus meristosporus CBS 931.73</name>
    <dbReference type="NCBI Taxonomy" id="1314790"/>
    <lineage>
        <taxon>Eukaryota</taxon>
        <taxon>Fungi</taxon>
        <taxon>Fungi incertae sedis</taxon>
        <taxon>Zoopagomycota</taxon>
        <taxon>Entomophthoromycotina</taxon>
        <taxon>Basidiobolomycetes</taxon>
        <taxon>Basidiobolales</taxon>
        <taxon>Basidiobolaceae</taxon>
        <taxon>Basidiobolus</taxon>
    </lineage>
</organism>
<gene>
    <name evidence="2" type="ORF">K493DRAFT_357560</name>
</gene>
<name>A0A1Y1XVU7_9FUNG</name>
<dbReference type="Proteomes" id="UP000193498">
    <property type="component" value="Unassembled WGS sequence"/>
</dbReference>
<evidence type="ECO:0000313" key="2">
    <source>
        <dbReference type="EMBL" id="ORX89892.1"/>
    </source>
</evidence>
<proteinExistence type="predicted"/>
<feature type="region of interest" description="Disordered" evidence="1">
    <location>
        <begin position="1"/>
        <end position="78"/>
    </location>
</feature>
<evidence type="ECO:0000256" key="1">
    <source>
        <dbReference type="SAM" id="MobiDB-lite"/>
    </source>
</evidence>
<sequence>MSDQKAAEKKHEEYLEEIKAARAKEEQPPPSYDVPDANGMTEAAKKKHQEYDEEAGPSHAEESLEDLPPPDYAHPEPN</sequence>
<comment type="caution">
    <text evidence="2">The sequence shown here is derived from an EMBL/GenBank/DDBJ whole genome shotgun (WGS) entry which is preliminary data.</text>
</comment>
<protein>
    <submittedName>
        <fullName evidence="2">Uncharacterized protein</fullName>
    </submittedName>
</protein>
<dbReference type="EMBL" id="MCFE01000415">
    <property type="protein sequence ID" value="ORX89892.1"/>
    <property type="molecule type" value="Genomic_DNA"/>
</dbReference>
<reference evidence="2 3" key="1">
    <citation type="submission" date="2016-07" db="EMBL/GenBank/DDBJ databases">
        <title>Pervasive Adenine N6-methylation of Active Genes in Fungi.</title>
        <authorList>
            <consortium name="DOE Joint Genome Institute"/>
            <person name="Mondo S.J."/>
            <person name="Dannebaum R.O."/>
            <person name="Kuo R.C."/>
            <person name="Labutti K."/>
            <person name="Haridas S."/>
            <person name="Kuo A."/>
            <person name="Salamov A."/>
            <person name="Ahrendt S.R."/>
            <person name="Lipzen A."/>
            <person name="Sullivan W."/>
            <person name="Andreopoulos W.B."/>
            <person name="Clum A."/>
            <person name="Lindquist E."/>
            <person name="Daum C."/>
            <person name="Ramamoorthy G.K."/>
            <person name="Gryganskyi A."/>
            <person name="Culley D."/>
            <person name="Magnuson J.K."/>
            <person name="James T.Y."/>
            <person name="O'Malley M.A."/>
            <person name="Stajich J.E."/>
            <person name="Spatafora J.W."/>
            <person name="Visel A."/>
            <person name="Grigoriev I.V."/>
        </authorList>
    </citation>
    <scope>NUCLEOTIDE SEQUENCE [LARGE SCALE GENOMIC DNA]</scope>
    <source>
        <strain evidence="2 3">CBS 931.73</strain>
    </source>
</reference>